<proteinExistence type="predicted"/>
<dbReference type="EMBL" id="OKRB01000098">
    <property type="protein sequence ID" value="SPE23639.1"/>
    <property type="molecule type" value="Genomic_DNA"/>
</dbReference>
<dbReference type="AlphaFoldDB" id="A0A2N9LK41"/>
<organism evidence="2 3">
    <name type="scientific">Candidatus Sulfuritelmatomonas gaucii</name>
    <dbReference type="NCBI Taxonomy" id="2043161"/>
    <lineage>
        <taxon>Bacteria</taxon>
        <taxon>Pseudomonadati</taxon>
        <taxon>Acidobacteriota</taxon>
        <taxon>Terriglobia</taxon>
        <taxon>Terriglobales</taxon>
        <taxon>Acidobacteriaceae</taxon>
        <taxon>Candidatus Sulfuritelmatomonas</taxon>
    </lineage>
</organism>
<sequence>MDAESCVKEHPKHQQKIKIEQHTFTGGLWFAAWLFTIGYLHLSFWKGVLALIIWPYFIGVHASALLR</sequence>
<dbReference type="Proteomes" id="UP000239735">
    <property type="component" value="Unassembled WGS sequence"/>
</dbReference>
<feature type="transmembrane region" description="Helical" evidence="1">
    <location>
        <begin position="22"/>
        <end position="42"/>
    </location>
</feature>
<evidence type="ECO:0000256" key="1">
    <source>
        <dbReference type="SAM" id="Phobius"/>
    </source>
</evidence>
<gene>
    <name evidence="2" type="ORF">SBA5_400050</name>
</gene>
<keyword evidence="1" id="KW-1133">Transmembrane helix</keyword>
<reference evidence="3" key="1">
    <citation type="submission" date="2018-02" db="EMBL/GenBank/DDBJ databases">
        <authorList>
            <person name="Hausmann B."/>
        </authorList>
    </citation>
    <scope>NUCLEOTIDE SEQUENCE [LARGE SCALE GENOMIC DNA]</scope>
    <source>
        <strain evidence="3">Peat soil MAG SbA5</strain>
    </source>
</reference>
<keyword evidence="1" id="KW-0812">Transmembrane</keyword>
<accession>A0A2N9LK41</accession>
<evidence type="ECO:0000313" key="2">
    <source>
        <dbReference type="EMBL" id="SPE23639.1"/>
    </source>
</evidence>
<name>A0A2N9LK41_9BACT</name>
<evidence type="ECO:0000313" key="3">
    <source>
        <dbReference type="Proteomes" id="UP000239735"/>
    </source>
</evidence>
<keyword evidence="1" id="KW-0472">Membrane</keyword>
<dbReference type="OrthoDB" id="9554205at2"/>
<feature type="transmembrane region" description="Helical" evidence="1">
    <location>
        <begin position="48"/>
        <end position="66"/>
    </location>
</feature>
<protein>
    <submittedName>
        <fullName evidence="2">Uncharacterized protein</fullName>
    </submittedName>
</protein>